<dbReference type="SUPFAM" id="SSF49785">
    <property type="entry name" value="Galactose-binding domain-like"/>
    <property type="match status" value="1"/>
</dbReference>
<keyword evidence="9" id="KW-1185">Reference proteome</keyword>
<sequence>MMRSLRSLRPILTASTACVLLAACATRAPESVPASTPVAMAPEPAPVHRSMALTPAEAIAAMELKPGYGLEVVLAEPQVEEPVMVAFDGNGTMYVAEMRTYMQDVDATGEMVPTSRVSRHEDTDGDGVYDRHTIFADGLLLPRTLLTLENEVVIGETNTLDLYVYEDTDGDGVADTKKPWFRGGPRGGNLEHQPNGLTWALDNGLYATFNDFRLRYTNGTVVRENIPVNGGQWGLTQDDWGKVWFVHAGAETGPEHFQQHIIYGQFRSPEEHIGDYKIVWPIDNIPDTQGGPGQLRPDNTLNHFTATCGQDIFRGDRLPVDLRGDLLFAEPVGRLIRRTEITSDDGIVKLANPYEAAHGEFMRTRDPLFRPVNMVTAPDGTLYVVDMYRGIIQEGNWTREGTYLREQIVKHGLDREIGRGRIYRVRHDDFTPGPQPRMLEETSAQLVAHFSHPNGWWRDTAQKLLILRGDHAVVPALTDLAAGRTTTNPLARSHALWTLEGLDALTPELVQGALASDHPGLRRMGLRLAEGWLLPAEGGNTAPLPVDEEARSAPAVIADADRTPATVIRPAAGIGAADVASLRAGMQAALQDSDPEVVVQAMVSLNRVGGDDVESLIQSAAEASTSAGVYSINEQLWQKGADEDPFLMVQLGAAGLKSYREGKKIYDSLCFSCHGPDGLGVAVNEERKLAPPLTDSARVLGSEGAIIDIVLHGLQGDVDGVDYGAPMIPMNSYSDAELASVLTYIRNSFGNRGSVVEADTVATHRKRGAARTAFWTMAELEQSYPVLTVPRERFVKRDQWKLTNGEPLQEGSQLTHAIDDSLETGFATAKVAPFPGQWLVIELPAKSTITSIVMDATGDEESYAPGYDVQISTDGQSWGEPVVKAIGEVKARLHLAKPIEAKWLRLTVNHKDGWQRWVINNLELYGDEG</sequence>
<keyword evidence="2 4" id="KW-0479">Metal-binding</keyword>
<evidence type="ECO:0000256" key="1">
    <source>
        <dbReference type="ARBA" id="ARBA00022617"/>
    </source>
</evidence>
<dbReference type="Gene3D" id="2.60.120.260">
    <property type="entry name" value="Galactose-binding domain-like"/>
    <property type="match status" value="1"/>
</dbReference>
<dbReference type="SUPFAM" id="SSF50952">
    <property type="entry name" value="Soluble quinoprotein glucose dehydrogenase"/>
    <property type="match status" value="1"/>
</dbReference>
<feature type="signal peptide" evidence="5">
    <location>
        <begin position="1"/>
        <end position="22"/>
    </location>
</feature>
<dbReference type="InterPro" id="IPR009056">
    <property type="entry name" value="Cyt_c-like_dom"/>
</dbReference>
<dbReference type="Gene3D" id="2.120.10.30">
    <property type="entry name" value="TolB, C-terminal domain"/>
    <property type="match status" value="1"/>
</dbReference>
<dbReference type="Gene3D" id="1.25.10.10">
    <property type="entry name" value="Leucine-rich Repeat Variant"/>
    <property type="match status" value="1"/>
</dbReference>
<evidence type="ECO:0000256" key="3">
    <source>
        <dbReference type="ARBA" id="ARBA00023004"/>
    </source>
</evidence>
<keyword evidence="3 4" id="KW-0408">Iron</keyword>
<dbReference type="GO" id="GO:0046872">
    <property type="term" value="F:metal ion binding"/>
    <property type="evidence" value="ECO:0007669"/>
    <property type="project" value="UniProtKB-KW"/>
</dbReference>
<keyword evidence="1 4" id="KW-0349">Heme</keyword>
<dbReference type="Proteomes" id="UP001218638">
    <property type="component" value="Chromosome"/>
</dbReference>
<feature type="domain" description="F5/8 type C" evidence="6">
    <location>
        <begin position="782"/>
        <end position="927"/>
    </location>
</feature>
<dbReference type="Gene3D" id="1.10.760.10">
    <property type="entry name" value="Cytochrome c-like domain"/>
    <property type="match status" value="1"/>
</dbReference>
<organism evidence="8 9">
    <name type="scientific">Synoicihabitans lomoniglobus</name>
    <dbReference type="NCBI Taxonomy" id="2909285"/>
    <lineage>
        <taxon>Bacteria</taxon>
        <taxon>Pseudomonadati</taxon>
        <taxon>Verrucomicrobiota</taxon>
        <taxon>Opitutia</taxon>
        <taxon>Opitutales</taxon>
        <taxon>Opitutaceae</taxon>
        <taxon>Synoicihabitans</taxon>
    </lineage>
</organism>
<protein>
    <submittedName>
        <fullName evidence="8">Discoidin domain-containing protein</fullName>
    </submittedName>
</protein>
<dbReference type="GO" id="GO:0020037">
    <property type="term" value="F:heme binding"/>
    <property type="evidence" value="ECO:0007669"/>
    <property type="project" value="InterPro"/>
</dbReference>
<dbReference type="SUPFAM" id="SSF46626">
    <property type="entry name" value="Cytochrome c"/>
    <property type="match status" value="1"/>
</dbReference>
<dbReference type="Pfam" id="PF00034">
    <property type="entry name" value="Cytochrom_C"/>
    <property type="match status" value="1"/>
</dbReference>
<dbReference type="KEGG" id="slom:PXH66_22360"/>
<evidence type="ECO:0000256" key="4">
    <source>
        <dbReference type="PROSITE-ProRule" id="PRU00433"/>
    </source>
</evidence>
<dbReference type="InterPro" id="IPR036909">
    <property type="entry name" value="Cyt_c-like_dom_sf"/>
</dbReference>
<dbReference type="PROSITE" id="PS50022">
    <property type="entry name" value="FA58C_3"/>
    <property type="match status" value="1"/>
</dbReference>
<evidence type="ECO:0000259" key="6">
    <source>
        <dbReference type="PROSITE" id="PS50022"/>
    </source>
</evidence>
<dbReference type="InterPro" id="IPR008979">
    <property type="entry name" value="Galactose-bd-like_sf"/>
</dbReference>
<dbReference type="PANTHER" id="PTHR33546:SF1">
    <property type="entry name" value="LARGE, MULTIFUNCTIONAL SECRETED PROTEIN"/>
    <property type="match status" value="1"/>
</dbReference>
<evidence type="ECO:0000313" key="8">
    <source>
        <dbReference type="EMBL" id="WED65091.1"/>
    </source>
</evidence>
<feature type="chain" id="PRO_5042130677" evidence="5">
    <location>
        <begin position="23"/>
        <end position="929"/>
    </location>
</feature>
<evidence type="ECO:0000313" key="9">
    <source>
        <dbReference type="Proteomes" id="UP001218638"/>
    </source>
</evidence>
<dbReference type="PROSITE" id="PS51007">
    <property type="entry name" value="CYTC"/>
    <property type="match status" value="1"/>
</dbReference>
<gene>
    <name evidence="8" type="ORF">PXH66_22360</name>
</gene>
<feature type="domain" description="Cytochrome c" evidence="7">
    <location>
        <begin position="657"/>
        <end position="749"/>
    </location>
</feature>
<dbReference type="Pfam" id="PF00754">
    <property type="entry name" value="F5_F8_type_C"/>
    <property type="match status" value="1"/>
</dbReference>
<reference evidence="8" key="1">
    <citation type="submission" date="2023-03" db="EMBL/GenBank/DDBJ databases">
        <title>Lomoglobus Profundus gen. nov., sp. nov., a novel member of the phylum Verrucomicrobia, isolated from deep-marine sediment of South China Sea.</title>
        <authorList>
            <person name="Ahmad T."/>
            <person name="Ishaq S.E."/>
            <person name="Wang F."/>
        </authorList>
    </citation>
    <scope>NUCLEOTIDE SEQUENCE</scope>
    <source>
        <strain evidence="8">LMO-M01</strain>
    </source>
</reference>
<name>A0AAF0CNV1_9BACT</name>
<dbReference type="PROSITE" id="PS51257">
    <property type="entry name" value="PROKAR_LIPOPROTEIN"/>
    <property type="match status" value="1"/>
</dbReference>
<dbReference type="InterPro" id="IPR055557">
    <property type="entry name" value="DUF7133"/>
</dbReference>
<keyword evidence="5" id="KW-0732">Signal</keyword>
<accession>A0AAF0CNV1</accession>
<dbReference type="GO" id="GO:0009055">
    <property type="term" value="F:electron transfer activity"/>
    <property type="evidence" value="ECO:0007669"/>
    <property type="project" value="InterPro"/>
</dbReference>
<evidence type="ECO:0000256" key="5">
    <source>
        <dbReference type="SAM" id="SignalP"/>
    </source>
</evidence>
<dbReference type="AlphaFoldDB" id="A0AAF0CNV1"/>
<evidence type="ECO:0000256" key="2">
    <source>
        <dbReference type="ARBA" id="ARBA00022723"/>
    </source>
</evidence>
<dbReference type="RefSeq" id="WP_330929477.1">
    <property type="nucleotide sequence ID" value="NZ_CP119075.1"/>
</dbReference>
<dbReference type="InterPro" id="IPR000421">
    <property type="entry name" value="FA58C"/>
</dbReference>
<evidence type="ECO:0000259" key="7">
    <source>
        <dbReference type="PROSITE" id="PS51007"/>
    </source>
</evidence>
<dbReference type="InterPro" id="IPR011989">
    <property type="entry name" value="ARM-like"/>
</dbReference>
<dbReference type="EMBL" id="CP119075">
    <property type="protein sequence ID" value="WED65091.1"/>
    <property type="molecule type" value="Genomic_DNA"/>
</dbReference>
<dbReference type="InterPro" id="IPR011042">
    <property type="entry name" value="6-blade_b-propeller_TolB-like"/>
</dbReference>
<dbReference type="PANTHER" id="PTHR33546">
    <property type="entry name" value="LARGE, MULTIFUNCTIONAL SECRETED PROTEIN-RELATED"/>
    <property type="match status" value="1"/>
</dbReference>
<proteinExistence type="predicted"/>
<dbReference type="Pfam" id="PF23500">
    <property type="entry name" value="DUF7133"/>
    <property type="match status" value="1"/>
</dbReference>
<dbReference type="InterPro" id="IPR011041">
    <property type="entry name" value="Quinoprot_gluc/sorb_DH_b-prop"/>
</dbReference>